<proteinExistence type="predicted"/>
<dbReference type="EMBL" id="KV454002">
    <property type="protein sequence ID" value="ODQ47635.1"/>
    <property type="molecule type" value="Genomic_DNA"/>
</dbReference>
<dbReference type="Proteomes" id="UP000094455">
    <property type="component" value="Unassembled WGS sequence"/>
</dbReference>
<gene>
    <name evidence="1" type="ORF">PICMEDRAFT_71684</name>
</gene>
<dbReference type="GeneID" id="30180667"/>
<dbReference type="RefSeq" id="XP_019018748.1">
    <property type="nucleotide sequence ID" value="XM_019163980.1"/>
</dbReference>
<organism evidence="1 2">
    <name type="scientific">Pichia membranifaciens NRRL Y-2026</name>
    <dbReference type="NCBI Taxonomy" id="763406"/>
    <lineage>
        <taxon>Eukaryota</taxon>
        <taxon>Fungi</taxon>
        <taxon>Dikarya</taxon>
        <taxon>Ascomycota</taxon>
        <taxon>Saccharomycotina</taxon>
        <taxon>Pichiomycetes</taxon>
        <taxon>Pichiales</taxon>
        <taxon>Pichiaceae</taxon>
        <taxon>Pichia</taxon>
    </lineage>
</organism>
<dbReference type="STRING" id="763406.A0A1E3NNF0"/>
<dbReference type="AlphaFoldDB" id="A0A1E3NNF0"/>
<name>A0A1E3NNF0_9ASCO</name>
<evidence type="ECO:0000313" key="2">
    <source>
        <dbReference type="Proteomes" id="UP000094455"/>
    </source>
</evidence>
<accession>A0A1E3NNF0</accession>
<sequence>MQIEHRPTHNLRSIQQRVKFLSSLIYDPKFYRIINTVISDPSKLDCTLGTLCYFTLLVGAVLNRYPQWKVVLQKLWSRILSLRHKLLSKVWGKTQPKPSSEPLKTPEAETEKVCKYEESQKSMAEGLERMEKILKQFSGYITDIRIFNRGFSIPSCIADVLEAGSLLQKKDYLGFVSTWCISLYQPLETIAFLFDHNWLLPGREGNNCNWWYAISTRFWFAWVVAEFSQLTYKLLIMKRGKNVDKEELIAFIEHLATLPLCVHWSLEDGCLDDLKVGLLGTIAGGLSTFDIWRGTWGTILKECR</sequence>
<evidence type="ECO:0000313" key="1">
    <source>
        <dbReference type="EMBL" id="ODQ47635.1"/>
    </source>
</evidence>
<reference evidence="1 2" key="1">
    <citation type="journal article" date="2016" name="Proc. Natl. Acad. Sci. U.S.A.">
        <title>Comparative genomics of biotechnologically important yeasts.</title>
        <authorList>
            <person name="Riley R."/>
            <person name="Haridas S."/>
            <person name="Wolfe K.H."/>
            <person name="Lopes M.R."/>
            <person name="Hittinger C.T."/>
            <person name="Goeker M."/>
            <person name="Salamov A.A."/>
            <person name="Wisecaver J.H."/>
            <person name="Long T.M."/>
            <person name="Calvey C.H."/>
            <person name="Aerts A.L."/>
            <person name="Barry K.W."/>
            <person name="Choi C."/>
            <person name="Clum A."/>
            <person name="Coughlan A.Y."/>
            <person name="Deshpande S."/>
            <person name="Douglass A.P."/>
            <person name="Hanson S.J."/>
            <person name="Klenk H.-P."/>
            <person name="LaButti K.M."/>
            <person name="Lapidus A."/>
            <person name="Lindquist E.A."/>
            <person name="Lipzen A.M."/>
            <person name="Meier-Kolthoff J.P."/>
            <person name="Ohm R.A."/>
            <person name="Otillar R.P."/>
            <person name="Pangilinan J.L."/>
            <person name="Peng Y."/>
            <person name="Rokas A."/>
            <person name="Rosa C.A."/>
            <person name="Scheuner C."/>
            <person name="Sibirny A.A."/>
            <person name="Slot J.C."/>
            <person name="Stielow J.B."/>
            <person name="Sun H."/>
            <person name="Kurtzman C.P."/>
            <person name="Blackwell M."/>
            <person name="Grigoriev I.V."/>
            <person name="Jeffries T.W."/>
        </authorList>
    </citation>
    <scope>NUCLEOTIDE SEQUENCE [LARGE SCALE GENOMIC DNA]</scope>
    <source>
        <strain evidence="1 2">NRRL Y-2026</strain>
    </source>
</reference>
<protein>
    <submittedName>
        <fullName evidence="1">Uncharacterized protein</fullName>
    </submittedName>
</protein>
<dbReference type="OrthoDB" id="10005898at2759"/>
<keyword evidence="2" id="KW-1185">Reference proteome</keyword>